<dbReference type="AlphaFoldDB" id="A0A3P3Z8W6"/>
<feature type="region of interest" description="Disordered" evidence="1">
    <location>
        <begin position="60"/>
        <end position="80"/>
    </location>
</feature>
<keyword evidence="2" id="KW-0472">Membrane</keyword>
<feature type="compositionally biased region" description="Low complexity" evidence="1">
    <location>
        <begin position="14"/>
        <end position="36"/>
    </location>
</feature>
<evidence type="ECO:0000256" key="1">
    <source>
        <dbReference type="SAM" id="MobiDB-lite"/>
    </source>
</evidence>
<evidence type="ECO:0000313" key="3">
    <source>
        <dbReference type="EMBL" id="SYZ66657.1"/>
    </source>
</evidence>
<protein>
    <submittedName>
        <fullName evidence="3">Hypothetical_protein</fullName>
    </submittedName>
</protein>
<dbReference type="Proteomes" id="UP000319462">
    <property type="component" value="Chromosome 25"/>
</dbReference>
<name>A0A3P3Z8W6_LEIBR</name>
<proteinExistence type="predicted"/>
<evidence type="ECO:0000256" key="2">
    <source>
        <dbReference type="SAM" id="Phobius"/>
    </source>
</evidence>
<dbReference type="EMBL" id="LS997624">
    <property type="protein sequence ID" value="SYZ66657.1"/>
    <property type="molecule type" value="Genomic_DNA"/>
</dbReference>
<feature type="transmembrane region" description="Helical" evidence="2">
    <location>
        <begin position="104"/>
        <end position="122"/>
    </location>
</feature>
<evidence type="ECO:0000313" key="4">
    <source>
        <dbReference type="Proteomes" id="UP000319462"/>
    </source>
</evidence>
<feature type="region of interest" description="Disordered" evidence="1">
    <location>
        <begin position="1"/>
        <end position="44"/>
    </location>
</feature>
<reference evidence="3 4" key="1">
    <citation type="submission" date="2018-09" db="EMBL/GenBank/DDBJ databases">
        <authorList>
            <person name="Peiro R."/>
            <person name="Begona"/>
            <person name="Cbmso G."/>
            <person name="Lopez M."/>
            <person name="Gonzalez S."/>
        </authorList>
    </citation>
    <scope>NUCLEOTIDE SEQUENCE [LARGE SCALE GENOMIC DNA]</scope>
</reference>
<keyword evidence="2" id="KW-1133">Transmembrane helix</keyword>
<accession>A0A3P3Z8W6</accession>
<gene>
    <name evidence="3" type="ORF">LBRM2904_25.2490</name>
</gene>
<organism evidence="3 4">
    <name type="scientific">Leishmania braziliensis MHOM/BR/75/M2904</name>
    <dbReference type="NCBI Taxonomy" id="420245"/>
    <lineage>
        <taxon>Eukaryota</taxon>
        <taxon>Discoba</taxon>
        <taxon>Euglenozoa</taxon>
        <taxon>Kinetoplastea</taxon>
        <taxon>Metakinetoplastina</taxon>
        <taxon>Trypanosomatida</taxon>
        <taxon>Trypanosomatidae</taxon>
        <taxon>Leishmaniinae</taxon>
        <taxon>Leishmania</taxon>
        <taxon>Leishmania braziliensis species complex</taxon>
    </lineage>
</organism>
<sequence>MPPGRKLTSRAKSRSASQSSRKSSPRPSVRAPERSPSLPPPDPVAVQRLIDEAIARARERRASYDTTVPPPSVSASSHQPGLARSVIHLFSVSVSEKMADIMKAFLVTCIIVYFTWVSYAFYRELTVNP</sequence>
<keyword evidence="2" id="KW-0812">Transmembrane</keyword>